<evidence type="ECO:0000259" key="3">
    <source>
        <dbReference type="Pfam" id="PF06812"/>
    </source>
</evidence>
<feature type="region of interest" description="Disordered" evidence="2">
    <location>
        <begin position="288"/>
        <end position="308"/>
    </location>
</feature>
<dbReference type="InterPro" id="IPR017740">
    <property type="entry name" value="TssA-like"/>
</dbReference>
<dbReference type="PANTHER" id="PTHR37951:SF1">
    <property type="entry name" value="TYPE VI SECRETION SYSTEM COMPONENT TSSA1"/>
    <property type="match status" value="1"/>
</dbReference>
<feature type="coiled-coil region" evidence="1">
    <location>
        <begin position="16"/>
        <end position="43"/>
    </location>
</feature>
<gene>
    <name evidence="4" type="primary">impA</name>
    <name evidence="4" type="ORF">PAUR_a4192</name>
</gene>
<keyword evidence="1" id="KW-0175">Coiled coil</keyword>
<dbReference type="RefSeq" id="WP_192508859.1">
    <property type="nucleotide sequence ID" value="NZ_AQGV01000013.1"/>
</dbReference>
<dbReference type="InterPro" id="IPR010657">
    <property type="entry name" value="ImpA_N"/>
</dbReference>
<proteinExistence type="predicted"/>
<feature type="domain" description="ImpA N-terminal" evidence="3">
    <location>
        <begin position="12"/>
        <end position="125"/>
    </location>
</feature>
<sequence length="432" mass="48556">MLLFTQDSELDVGIYLKEQRAKFRELRNLLNVAQSSLRKLLETPTSAQDQDLQRQNAQAWYQLQQVCGETLKNDSRDIEVFVWWLAALPYKKADLSLLDDGLSDFLYALNTLKEAIHPRLPDKKVAGLDEAQARQKQCENQTRPLEQLTGDGPNTGLLNAPLMNFPLIENYTFSDYLSDHKAGKLEKQKAEFAGVIQSHKAQLMAQFATITSIDSKIGEIDLFINGYRNKNGLALLGFRFVKDNLKQIKVMYRYFFPDVDKKEEVAPAIVEPVQTSDSNDMIKPDVIKESTQTERSVVPPQAQSDKSTYTREDALADLNQIAVFFKQTEPHSPIPYLLARAIRWGNMSFSELMGELITKDSPVLAEISKLTGVENDLGELLNEQVVVAPVPKSKPVEPIVTEEISTPAEPEKVEQVSEQQPKASSSSSGPLW</sequence>
<evidence type="ECO:0000313" key="4">
    <source>
        <dbReference type="EMBL" id="MBE0369646.1"/>
    </source>
</evidence>
<reference evidence="4 5" key="1">
    <citation type="submission" date="2015-03" db="EMBL/GenBank/DDBJ databases">
        <title>Genome sequence of Pseudoalteromonas aurantia.</title>
        <authorList>
            <person name="Xie B.-B."/>
            <person name="Rong J.-C."/>
            <person name="Qin Q.-L."/>
            <person name="Zhang Y.-Z."/>
        </authorList>
    </citation>
    <scope>NUCLEOTIDE SEQUENCE [LARGE SCALE GENOMIC DNA]</scope>
    <source>
        <strain evidence="4 5">208</strain>
    </source>
</reference>
<feature type="region of interest" description="Disordered" evidence="2">
    <location>
        <begin position="398"/>
        <end position="432"/>
    </location>
</feature>
<comment type="caution">
    <text evidence="4">The sequence shown here is derived from an EMBL/GenBank/DDBJ whole genome shotgun (WGS) entry which is preliminary data.</text>
</comment>
<evidence type="ECO:0000256" key="2">
    <source>
        <dbReference type="SAM" id="MobiDB-lite"/>
    </source>
</evidence>
<name>A0ABR9EF93_9GAMM</name>
<dbReference type="Pfam" id="PF06812">
    <property type="entry name" value="ImpA_N"/>
    <property type="match status" value="1"/>
</dbReference>
<organism evidence="4 5">
    <name type="scientific">Pseudoalteromonas aurantia 208</name>
    <dbReference type="NCBI Taxonomy" id="1314867"/>
    <lineage>
        <taxon>Bacteria</taxon>
        <taxon>Pseudomonadati</taxon>
        <taxon>Pseudomonadota</taxon>
        <taxon>Gammaproteobacteria</taxon>
        <taxon>Alteromonadales</taxon>
        <taxon>Pseudoalteromonadaceae</taxon>
        <taxon>Pseudoalteromonas</taxon>
    </lineage>
</organism>
<dbReference type="Proteomes" id="UP000615755">
    <property type="component" value="Unassembled WGS sequence"/>
</dbReference>
<protein>
    <submittedName>
        <fullName evidence="4">Type VI secretion system protein ImpA</fullName>
    </submittedName>
</protein>
<feature type="compositionally biased region" description="Polar residues" evidence="2">
    <location>
        <begin position="293"/>
        <end position="307"/>
    </location>
</feature>
<evidence type="ECO:0000313" key="5">
    <source>
        <dbReference type="Proteomes" id="UP000615755"/>
    </source>
</evidence>
<dbReference type="PANTHER" id="PTHR37951">
    <property type="entry name" value="CYTOPLASMIC PROTEIN-RELATED"/>
    <property type="match status" value="1"/>
</dbReference>
<dbReference type="EMBL" id="AQGV01000013">
    <property type="protein sequence ID" value="MBE0369646.1"/>
    <property type="molecule type" value="Genomic_DNA"/>
</dbReference>
<keyword evidence="5" id="KW-1185">Reference proteome</keyword>
<evidence type="ECO:0000256" key="1">
    <source>
        <dbReference type="SAM" id="Coils"/>
    </source>
</evidence>
<accession>A0ABR9EF93</accession>